<dbReference type="GO" id="GO:0003676">
    <property type="term" value="F:nucleic acid binding"/>
    <property type="evidence" value="ECO:0007669"/>
    <property type="project" value="InterPro"/>
</dbReference>
<keyword evidence="2" id="KW-1185">Reference proteome</keyword>
<comment type="caution">
    <text evidence="1">The sequence shown here is derived from an EMBL/GenBank/DDBJ whole genome shotgun (WGS) entry which is preliminary data.</text>
</comment>
<protein>
    <recommendedName>
        <fullName evidence="3">RRM domain-containing protein</fullName>
    </recommendedName>
</protein>
<evidence type="ECO:0000313" key="1">
    <source>
        <dbReference type="EMBL" id="VVB02618.1"/>
    </source>
</evidence>
<dbReference type="InterPro" id="IPR035979">
    <property type="entry name" value="RBD_domain_sf"/>
</dbReference>
<organism evidence="1 2">
    <name type="scientific">Arabis nemorensis</name>
    <dbReference type="NCBI Taxonomy" id="586526"/>
    <lineage>
        <taxon>Eukaryota</taxon>
        <taxon>Viridiplantae</taxon>
        <taxon>Streptophyta</taxon>
        <taxon>Embryophyta</taxon>
        <taxon>Tracheophyta</taxon>
        <taxon>Spermatophyta</taxon>
        <taxon>Magnoliopsida</taxon>
        <taxon>eudicotyledons</taxon>
        <taxon>Gunneridae</taxon>
        <taxon>Pentapetalae</taxon>
        <taxon>rosids</taxon>
        <taxon>malvids</taxon>
        <taxon>Brassicales</taxon>
        <taxon>Brassicaceae</taxon>
        <taxon>Arabideae</taxon>
        <taxon>Arabis</taxon>
    </lineage>
</organism>
<reference evidence="1" key="1">
    <citation type="submission" date="2019-07" db="EMBL/GenBank/DDBJ databases">
        <authorList>
            <person name="Dittberner H."/>
        </authorList>
    </citation>
    <scope>NUCLEOTIDE SEQUENCE [LARGE SCALE GENOMIC DNA]</scope>
</reference>
<dbReference type="AlphaFoldDB" id="A0A565BMP9"/>
<dbReference type="SUPFAM" id="SSF54928">
    <property type="entry name" value="RNA-binding domain, RBD"/>
    <property type="match status" value="1"/>
</dbReference>
<sequence>MNGDNPIILLIDSIIRGEHVGSGFVEFASAYSALMAMERKNDHKNRTFFLDVVKTAPYPLRPK</sequence>
<dbReference type="OrthoDB" id="1031179at2759"/>
<proteinExistence type="predicted"/>
<name>A0A565BMP9_9BRAS</name>
<dbReference type="Proteomes" id="UP000489600">
    <property type="component" value="Unassembled WGS sequence"/>
</dbReference>
<accession>A0A565BMP9</accession>
<evidence type="ECO:0000313" key="2">
    <source>
        <dbReference type="Proteomes" id="UP000489600"/>
    </source>
</evidence>
<gene>
    <name evidence="1" type="ORF">ANE_LOCUS13062</name>
</gene>
<evidence type="ECO:0008006" key="3">
    <source>
        <dbReference type="Google" id="ProtNLM"/>
    </source>
</evidence>
<dbReference type="EMBL" id="CABITT030000004">
    <property type="protein sequence ID" value="VVB02618.1"/>
    <property type="molecule type" value="Genomic_DNA"/>
</dbReference>